<dbReference type="RefSeq" id="WP_092750548.1">
    <property type="nucleotide sequence ID" value="NZ_FMAJ01000005.1"/>
</dbReference>
<name>A0A1C3Y2T1_9HYPH</name>
<evidence type="ECO:0000313" key="3">
    <source>
        <dbReference type="EMBL" id="SCB58735.1"/>
    </source>
</evidence>
<sequence>MNYIWLFAVAGGAALLGFALAFGMIKQDGRRSIVAIAGAFIVAIGALGLGVYVSSEPTAPLRASDREGSQNRLPGAATTEKDLPGR</sequence>
<keyword evidence="2" id="KW-0812">Transmembrane</keyword>
<accession>A0A1C3Y2T1</accession>
<feature type="region of interest" description="Disordered" evidence="1">
    <location>
        <begin position="61"/>
        <end position="86"/>
    </location>
</feature>
<evidence type="ECO:0000256" key="1">
    <source>
        <dbReference type="SAM" id="MobiDB-lite"/>
    </source>
</evidence>
<evidence type="ECO:0000256" key="2">
    <source>
        <dbReference type="SAM" id="Phobius"/>
    </source>
</evidence>
<reference evidence="3 4" key="1">
    <citation type="submission" date="2016-08" db="EMBL/GenBank/DDBJ databases">
        <authorList>
            <person name="Seilhamer J.J."/>
        </authorList>
    </citation>
    <scope>NUCLEOTIDE SEQUENCE [LARGE SCALE GENOMIC DNA]</scope>
    <source>
        <strain evidence="3 4">HBR26</strain>
    </source>
</reference>
<organism evidence="3 4">
    <name type="scientific">Rhizobium aethiopicum</name>
    <dbReference type="NCBI Taxonomy" id="1138170"/>
    <lineage>
        <taxon>Bacteria</taxon>
        <taxon>Pseudomonadati</taxon>
        <taxon>Pseudomonadota</taxon>
        <taxon>Alphaproteobacteria</taxon>
        <taxon>Hyphomicrobiales</taxon>
        <taxon>Rhizobiaceae</taxon>
        <taxon>Rhizobium/Agrobacterium group</taxon>
        <taxon>Rhizobium</taxon>
    </lineage>
</organism>
<dbReference type="Proteomes" id="UP000198723">
    <property type="component" value="Unassembled WGS sequence"/>
</dbReference>
<gene>
    <name evidence="3" type="ORF">GA0061105_105204</name>
</gene>
<feature type="transmembrane region" description="Helical" evidence="2">
    <location>
        <begin position="6"/>
        <end position="25"/>
    </location>
</feature>
<protein>
    <submittedName>
        <fullName evidence="3">Uncharacterized protein</fullName>
    </submittedName>
</protein>
<keyword evidence="2" id="KW-1133">Transmembrane helix</keyword>
<evidence type="ECO:0000313" key="4">
    <source>
        <dbReference type="Proteomes" id="UP000198723"/>
    </source>
</evidence>
<keyword evidence="2" id="KW-0472">Membrane</keyword>
<dbReference type="EMBL" id="FMAJ01000005">
    <property type="protein sequence ID" value="SCB58735.1"/>
    <property type="molecule type" value="Genomic_DNA"/>
</dbReference>
<proteinExistence type="predicted"/>
<feature type="transmembrane region" description="Helical" evidence="2">
    <location>
        <begin position="32"/>
        <end position="53"/>
    </location>
</feature>
<dbReference type="AlphaFoldDB" id="A0A1C3Y2T1"/>